<reference evidence="7 8" key="1">
    <citation type="submission" date="2020-08" db="EMBL/GenBank/DDBJ databases">
        <title>Genomic Encyclopedia of Type Strains, Phase IV (KMG-IV): sequencing the most valuable type-strain genomes for metagenomic binning, comparative biology and taxonomic classification.</title>
        <authorList>
            <person name="Goeker M."/>
        </authorList>
    </citation>
    <scope>NUCLEOTIDE SEQUENCE [LARGE SCALE GENOMIC DNA]</scope>
    <source>
        <strain evidence="7 8">DSM 26723</strain>
    </source>
</reference>
<comment type="catalytic activity">
    <reaction evidence="3">
        <text>2 GTP = 3',3'-c-di-GMP + 2 diphosphate</text>
        <dbReference type="Rhea" id="RHEA:24898"/>
        <dbReference type="ChEBI" id="CHEBI:33019"/>
        <dbReference type="ChEBI" id="CHEBI:37565"/>
        <dbReference type="ChEBI" id="CHEBI:58805"/>
        <dbReference type="EC" id="2.7.7.65"/>
    </reaction>
</comment>
<name>A0A841HKR1_9GAMM</name>
<dbReference type="EC" id="2.7.7.65" evidence="2"/>
<dbReference type="RefSeq" id="WP_184331755.1">
    <property type="nucleotide sequence ID" value="NZ_JACHHZ010000002.1"/>
</dbReference>
<dbReference type="GO" id="GO:1902201">
    <property type="term" value="P:negative regulation of bacterial-type flagellum-dependent cell motility"/>
    <property type="evidence" value="ECO:0007669"/>
    <property type="project" value="TreeGrafter"/>
</dbReference>
<dbReference type="GO" id="GO:0005886">
    <property type="term" value="C:plasma membrane"/>
    <property type="evidence" value="ECO:0007669"/>
    <property type="project" value="TreeGrafter"/>
</dbReference>
<dbReference type="Proteomes" id="UP000588068">
    <property type="component" value="Unassembled WGS sequence"/>
</dbReference>
<feature type="transmembrane region" description="Helical" evidence="5">
    <location>
        <begin position="64"/>
        <end position="82"/>
    </location>
</feature>
<protein>
    <recommendedName>
        <fullName evidence="2">diguanylate cyclase</fullName>
        <ecNumber evidence="2">2.7.7.65</ecNumber>
    </recommendedName>
</protein>
<comment type="cofactor">
    <cofactor evidence="1">
        <name>Mg(2+)</name>
        <dbReference type="ChEBI" id="CHEBI:18420"/>
    </cofactor>
</comment>
<evidence type="ECO:0000256" key="4">
    <source>
        <dbReference type="SAM" id="MobiDB-lite"/>
    </source>
</evidence>
<feature type="transmembrane region" description="Helical" evidence="5">
    <location>
        <begin position="94"/>
        <end position="113"/>
    </location>
</feature>
<dbReference type="PANTHER" id="PTHR45138">
    <property type="entry name" value="REGULATORY COMPONENTS OF SENSORY TRANSDUCTION SYSTEM"/>
    <property type="match status" value="1"/>
</dbReference>
<dbReference type="EMBL" id="JACHHZ010000002">
    <property type="protein sequence ID" value="MBB6093436.1"/>
    <property type="molecule type" value="Genomic_DNA"/>
</dbReference>
<dbReference type="GO" id="GO:0052621">
    <property type="term" value="F:diguanylate cyclase activity"/>
    <property type="evidence" value="ECO:0007669"/>
    <property type="project" value="UniProtKB-EC"/>
</dbReference>
<keyword evidence="5" id="KW-1133">Transmembrane helix</keyword>
<evidence type="ECO:0000256" key="5">
    <source>
        <dbReference type="SAM" id="Phobius"/>
    </source>
</evidence>
<evidence type="ECO:0000313" key="8">
    <source>
        <dbReference type="Proteomes" id="UP000588068"/>
    </source>
</evidence>
<dbReference type="Gene3D" id="3.30.70.270">
    <property type="match status" value="1"/>
</dbReference>
<dbReference type="NCBIfam" id="TIGR00254">
    <property type="entry name" value="GGDEF"/>
    <property type="match status" value="1"/>
</dbReference>
<dbReference type="PANTHER" id="PTHR45138:SF9">
    <property type="entry name" value="DIGUANYLATE CYCLASE DGCM-RELATED"/>
    <property type="match status" value="1"/>
</dbReference>
<feature type="domain" description="GGDEF" evidence="6">
    <location>
        <begin position="263"/>
        <end position="400"/>
    </location>
</feature>
<evidence type="ECO:0000256" key="2">
    <source>
        <dbReference type="ARBA" id="ARBA00012528"/>
    </source>
</evidence>
<dbReference type="InterPro" id="IPR043128">
    <property type="entry name" value="Rev_trsase/Diguanyl_cyclase"/>
</dbReference>
<dbReference type="Pfam" id="PF00990">
    <property type="entry name" value="GGDEF"/>
    <property type="match status" value="1"/>
</dbReference>
<dbReference type="InterPro" id="IPR050469">
    <property type="entry name" value="Diguanylate_Cyclase"/>
</dbReference>
<dbReference type="FunFam" id="3.30.70.270:FF:000001">
    <property type="entry name" value="Diguanylate cyclase domain protein"/>
    <property type="match status" value="1"/>
</dbReference>
<evidence type="ECO:0000313" key="7">
    <source>
        <dbReference type="EMBL" id="MBB6093436.1"/>
    </source>
</evidence>
<feature type="transmembrane region" description="Helical" evidence="5">
    <location>
        <begin position="120"/>
        <end position="139"/>
    </location>
</feature>
<organism evidence="7 8">
    <name type="scientific">Povalibacter uvarum</name>
    <dbReference type="NCBI Taxonomy" id="732238"/>
    <lineage>
        <taxon>Bacteria</taxon>
        <taxon>Pseudomonadati</taxon>
        <taxon>Pseudomonadota</taxon>
        <taxon>Gammaproteobacteria</taxon>
        <taxon>Steroidobacterales</taxon>
        <taxon>Steroidobacteraceae</taxon>
        <taxon>Povalibacter</taxon>
    </lineage>
</organism>
<dbReference type="SMART" id="SM00267">
    <property type="entry name" value="GGDEF"/>
    <property type="match status" value="1"/>
</dbReference>
<dbReference type="SUPFAM" id="SSF55073">
    <property type="entry name" value="Nucleotide cyclase"/>
    <property type="match status" value="1"/>
</dbReference>
<dbReference type="CDD" id="cd01949">
    <property type="entry name" value="GGDEF"/>
    <property type="match status" value="1"/>
</dbReference>
<gene>
    <name evidence="7" type="ORF">HNQ60_002314</name>
</gene>
<dbReference type="PROSITE" id="PS50887">
    <property type="entry name" value="GGDEF"/>
    <property type="match status" value="1"/>
</dbReference>
<keyword evidence="8" id="KW-1185">Reference proteome</keyword>
<evidence type="ECO:0000256" key="1">
    <source>
        <dbReference type="ARBA" id="ARBA00001946"/>
    </source>
</evidence>
<keyword evidence="5" id="KW-0812">Transmembrane</keyword>
<evidence type="ECO:0000256" key="3">
    <source>
        <dbReference type="ARBA" id="ARBA00034247"/>
    </source>
</evidence>
<dbReference type="InterPro" id="IPR000160">
    <property type="entry name" value="GGDEF_dom"/>
</dbReference>
<proteinExistence type="predicted"/>
<feature type="transmembrane region" description="Helical" evidence="5">
    <location>
        <begin position="193"/>
        <end position="215"/>
    </location>
</feature>
<evidence type="ECO:0000259" key="6">
    <source>
        <dbReference type="PROSITE" id="PS50887"/>
    </source>
</evidence>
<dbReference type="GO" id="GO:0043709">
    <property type="term" value="P:cell adhesion involved in single-species biofilm formation"/>
    <property type="evidence" value="ECO:0007669"/>
    <property type="project" value="TreeGrafter"/>
</dbReference>
<sequence length="421" mass="46485">MRDDSSPSSPATPRTRIPAGAPADSPYALQLERGFPGLRFEPLLEEEFRQVFQAESRPQIRRNLWIALVIVIGFSAMTHLVLEPVVNLLMNKIRLVMFAPILALGLVLVRSGLYQRYYPIVCQVSAPIFGAGVAVLSVIAAGHGVNLISTVVIMTIFIYFMLGMLFYAALASASLVTVSYLFAAVIARLDPAVIVVDVGVLLSANVIGAIVCYTLERTNRTNFLEEQLLIETASRDGLTGIHNRRYFDDHMDRIWLQAIRDQLPVALLLVDIDHFKAYNDFCGHQAGDECLRRVARSLTRSARRPLDVTARYGGEEFAIVLYDAGREHVEEVAQRIQANIQSLAIDHPASPQGARLTVSIGAACVQPVAGRSHFGFIQLADEALYAAKERGRNCVVIMDKEYEQLSTGSFRKKPSDRRSAG</sequence>
<accession>A0A841HKR1</accession>
<dbReference type="AlphaFoldDB" id="A0A841HKR1"/>
<comment type="caution">
    <text evidence="7">The sequence shown here is derived from an EMBL/GenBank/DDBJ whole genome shotgun (WGS) entry which is preliminary data.</text>
</comment>
<dbReference type="InterPro" id="IPR029787">
    <property type="entry name" value="Nucleotide_cyclase"/>
</dbReference>
<feature type="region of interest" description="Disordered" evidence="4">
    <location>
        <begin position="1"/>
        <end position="24"/>
    </location>
</feature>
<keyword evidence="5" id="KW-0472">Membrane</keyword>